<proteinExistence type="predicted"/>
<dbReference type="EMBL" id="KN839912">
    <property type="protein sequence ID" value="KIJ58744.1"/>
    <property type="molecule type" value="Genomic_DNA"/>
</dbReference>
<gene>
    <name evidence="2" type="ORF">HYDPIDRAFT_171141</name>
</gene>
<reference evidence="2 3" key="1">
    <citation type="submission" date="2014-04" db="EMBL/GenBank/DDBJ databases">
        <title>Evolutionary Origins and Diversification of the Mycorrhizal Mutualists.</title>
        <authorList>
            <consortium name="DOE Joint Genome Institute"/>
            <consortium name="Mycorrhizal Genomics Consortium"/>
            <person name="Kohler A."/>
            <person name="Kuo A."/>
            <person name="Nagy L.G."/>
            <person name="Floudas D."/>
            <person name="Copeland A."/>
            <person name="Barry K.W."/>
            <person name="Cichocki N."/>
            <person name="Veneault-Fourrey C."/>
            <person name="LaButti K."/>
            <person name="Lindquist E.A."/>
            <person name="Lipzen A."/>
            <person name="Lundell T."/>
            <person name="Morin E."/>
            <person name="Murat C."/>
            <person name="Riley R."/>
            <person name="Ohm R."/>
            <person name="Sun H."/>
            <person name="Tunlid A."/>
            <person name="Henrissat B."/>
            <person name="Grigoriev I.V."/>
            <person name="Hibbett D.S."/>
            <person name="Martin F."/>
        </authorList>
    </citation>
    <scope>NUCLEOTIDE SEQUENCE [LARGE SCALE GENOMIC DNA]</scope>
    <source>
        <strain evidence="2 3">MD-312</strain>
    </source>
</reference>
<dbReference type="InterPro" id="IPR001025">
    <property type="entry name" value="BAH_dom"/>
</dbReference>
<accession>A0A0C9V0J2</accession>
<dbReference type="Proteomes" id="UP000053820">
    <property type="component" value="Unassembled WGS sequence"/>
</dbReference>
<organism evidence="2 3">
    <name type="scientific">Hydnomerulius pinastri MD-312</name>
    <dbReference type="NCBI Taxonomy" id="994086"/>
    <lineage>
        <taxon>Eukaryota</taxon>
        <taxon>Fungi</taxon>
        <taxon>Dikarya</taxon>
        <taxon>Basidiomycota</taxon>
        <taxon>Agaricomycotina</taxon>
        <taxon>Agaricomycetes</taxon>
        <taxon>Agaricomycetidae</taxon>
        <taxon>Boletales</taxon>
        <taxon>Boletales incertae sedis</taxon>
        <taxon>Leucogyrophana</taxon>
    </lineage>
</organism>
<protein>
    <recommendedName>
        <fullName evidence="1">BAH domain-containing protein</fullName>
    </recommendedName>
</protein>
<keyword evidence="3" id="KW-1185">Reference proteome</keyword>
<evidence type="ECO:0000313" key="3">
    <source>
        <dbReference type="Proteomes" id="UP000053820"/>
    </source>
</evidence>
<dbReference type="InterPro" id="IPR043151">
    <property type="entry name" value="BAH_sf"/>
</dbReference>
<evidence type="ECO:0000313" key="2">
    <source>
        <dbReference type="EMBL" id="KIJ58744.1"/>
    </source>
</evidence>
<dbReference type="HOGENOM" id="CLU_858043_0_0_1"/>
<dbReference type="OrthoDB" id="2670640at2759"/>
<dbReference type="PROSITE" id="PS51038">
    <property type="entry name" value="BAH"/>
    <property type="match status" value="1"/>
</dbReference>
<sequence length="332" mass="37837">MSTTPSLTQVSVSANVSRRTARALPPMAAPRNINRLRRLTEVGYVYDADEEEGEEGEEGEETSTTVVFAVGDNVAIYPSGDVYLDAEGDIPLMSFWFGTISGLFLQPRRKAEGHIVWVEVRWFYRVKDLPTSEPSFADHMGEYELVDSDHTSVIDITCIESELYTCWRVATKLKEKPGRDAVLLSATLKDPTKFCVEDCAMRLYDTRRSQRFCRHCRRWFHRRCIRHLVMGRNDADLPIIVQKNTTYLVTLDPDFLRLVRTPIARGGVHGISGNAKVMCSVEEALTYACQNDHLASDWKQWKERVQQGEARAACLYLRKALVIVHKNQKQCT</sequence>
<dbReference type="GO" id="GO:0003682">
    <property type="term" value="F:chromatin binding"/>
    <property type="evidence" value="ECO:0007669"/>
    <property type="project" value="InterPro"/>
</dbReference>
<dbReference type="AlphaFoldDB" id="A0A0C9V0J2"/>
<feature type="domain" description="BAH" evidence="1">
    <location>
        <begin position="75"/>
        <end position="200"/>
    </location>
</feature>
<name>A0A0C9V0J2_9AGAM</name>
<dbReference type="Gene3D" id="2.30.30.490">
    <property type="match status" value="1"/>
</dbReference>
<evidence type="ECO:0000259" key="1">
    <source>
        <dbReference type="PROSITE" id="PS51038"/>
    </source>
</evidence>